<protein>
    <submittedName>
        <fullName evidence="5">ABC transporter ATP-binding protein</fullName>
    </submittedName>
</protein>
<dbReference type="PROSITE" id="PS00211">
    <property type="entry name" value="ABC_TRANSPORTER_1"/>
    <property type="match status" value="1"/>
</dbReference>
<dbReference type="SUPFAM" id="SSF52540">
    <property type="entry name" value="P-loop containing nucleoside triphosphate hydrolases"/>
    <property type="match status" value="1"/>
</dbReference>
<proteinExistence type="predicted"/>
<dbReference type="Pfam" id="PF08352">
    <property type="entry name" value="oligo_HPY"/>
    <property type="match status" value="1"/>
</dbReference>
<accession>A0A7J3Y160</accession>
<dbReference type="InterPro" id="IPR027417">
    <property type="entry name" value="P-loop_NTPase"/>
</dbReference>
<keyword evidence="3 5" id="KW-0067">ATP-binding</keyword>
<evidence type="ECO:0000256" key="2">
    <source>
        <dbReference type="ARBA" id="ARBA00022741"/>
    </source>
</evidence>
<dbReference type="InterPro" id="IPR013563">
    <property type="entry name" value="Oligopep_ABC_C"/>
</dbReference>
<dbReference type="GO" id="GO:0005524">
    <property type="term" value="F:ATP binding"/>
    <property type="evidence" value="ECO:0007669"/>
    <property type="project" value="UniProtKB-KW"/>
</dbReference>
<dbReference type="AlphaFoldDB" id="A0A7J3Y160"/>
<dbReference type="GO" id="GO:0016887">
    <property type="term" value="F:ATP hydrolysis activity"/>
    <property type="evidence" value="ECO:0007669"/>
    <property type="project" value="InterPro"/>
</dbReference>
<keyword evidence="1" id="KW-0813">Transport</keyword>
<dbReference type="NCBIfam" id="TIGR01727">
    <property type="entry name" value="oligo_HPY"/>
    <property type="match status" value="1"/>
</dbReference>
<dbReference type="PANTHER" id="PTHR43067:SF3">
    <property type="entry name" value="MALTOSE ABC TRANSPORTER, ATP-BINDING PROTEIN"/>
    <property type="match status" value="1"/>
</dbReference>
<dbReference type="PROSITE" id="PS50893">
    <property type="entry name" value="ABC_TRANSPORTER_2"/>
    <property type="match status" value="1"/>
</dbReference>
<evidence type="ECO:0000256" key="1">
    <source>
        <dbReference type="ARBA" id="ARBA00022448"/>
    </source>
</evidence>
<gene>
    <name evidence="5" type="ORF">ENM60_06655</name>
</gene>
<dbReference type="InterPro" id="IPR017871">
    <property type="entry name" value="ABC_transporter-like_CS"/>
</dbReference>
<evidence type="ECO:0000313" key="5">
    <source>
        <dbReference type="EMBL" id="HHP68439.1"/>
    </source>
</evidence>
<dbReference type="Pfam" id="PF00005">
    <property type="entry name" value="ABC_tran"/>
    <property type="match status" value="1"/>
</dbReference>
<comment type="caution">
    <text evidence="5">The sequence shown here is derived from an EMBL/GenBank/DDBJ whole genome shotgun (WGS) entry which is preliminary data.</text>
</comment>
<feature type="domain" description="ABC transporter" evidence="4">
    <location>
        <begin position="3"/>
        <end position="250"/>
    </location>
</feature>
<dbReference type="CDD" id="cd03257">
    <property type="entry name" value="ABC_NikE_OppD_transporters"/>
    <property type="match status" value="1"/>
</dbReference>
<dbReference type="GO" id="GO:0015833">
    <property type="term" value="P:peptide transport"/>
    <property type="evidence" value="ECO:0007669"/>
    <property type="project" value="InterPro"/>
</dbReference>
<organism evidence="5">
    <name type="scientific">Thermogladius calderae</name>
    <dbReference type="NCBI Taxonomy" id="1200300"/>
    <lineage>
        <taxon>Archaea</taxon>
        <taxon>Thermoproteota</taxon>
        <taxon>Thermoprotei</taxon>
        <taxon>Desulfurococcales</taxon>
        <taxon>Desulfurococcaceae</taxon>
        <taxon>Thermogladius</taxon>
    </lineage>
</organism>
<sequence>MVLEVDDLWVKYFTLTGVVNAVSGVSFKLGRGEMLAVVGESGSGKSTLGYALLNMVPKPGRVVKGRVVLGDVDVLKLSPEELRRVRGSRISLVFQDPFTTLDPLRKIGDQFVEFLMEHGLDKASAHRTAVKYIEAVGLPGRVLDSYPHQLSGGQKQRVAIAMAISLSPDVVVADEPTTALDVIVQRQIMDLIDEVKRKYKSSFILITHDLSLALERADTVMVMYGGYVMEMAGREEIAGSMLHPYTRALFESLPRLGQRTLPKSLPGNPPDLRNPPPGCVFHPRCPRATEECRREKPMLVEASRNHFVSCLHPG</sequence>
<dbReference type="InterPro" id="IPR003593">
    <property type="entry name" value="AAA+_ATPase"/>
</dbReference>
<keyword evidence="2" id="KW-0547">Nucleotide-binding</keyword>
<dbReference type="SMART" id="SM00382">
    <property type="entry name" value="AAA"/>
    <property type="match status" value="1"/>
</dbReference>
<dbReference type="InterPro" id="IPR003439">
    <property type="entry name" value="ABC_transporter-like_ATP-bd"/>
</dbReference>
<evidence type="ECO:0000259" key="4">
    <source>
        <dbReference type="PROSITE" id="PS50893"/>
    </source>
</evidence>
<dbReference type="FunFam" id="3.40.50.300:FF:000016">
    <property type="entry name" value="Oligopeptide ABC transporter ATP-binding component"/>
    <property type="match status" value="1"/>
</dbReference>
<dbReference type="PANTHER" id="PTHR43067">
    <property type="entry name" value="OLIGOPEPTIDE/DIPEPTIDE ABC TRANSPORTER, ATPASE SUBUNIT"/>
    <property type="match status" value="1"/>
</dbReference>
<dbReference type="EMBL" id="DRYK01000088">
    <property type="protein sequence ID" value="HHP68439.1"/>
    <property type="molecule type" value="Genomic_DNA"/>
</dbReference>
<name>A0A7J3Y160_9CREN</name>
<evidence type="ECO:0000256" key="3">
    <source>
        <dbReference type="ARBA" id="ARBA00022840"/>
    </source>
</evidence>
<reference evidence="5" key="1">
    <citation type="journal article" date="2020" name="mSystems">
        <title>Genome- and Community-Level Interaction Insights into Carbon Utilization and Element Cycling Functions of Hydrothermarchaeota in Hydrothermal Sediment.</title>
        <authorList>
            <person name="Zhou Z."/>
            <person name="Liu Y."/>
            <person name="Xu W."/>
            <person name="Pan J."/>
            <person name="Luo Z.H."/>
            <person name="Li M."/>
        </authorList>
    </citation>
    <scope>NUCLEOTIDE SEQUENCE [LARGE SCALE GENOMIC DNA]</scope>
    <source>
        <strain evidence="5">SpSt-110</strain>
    </source>
</reference>
<dbReference type="Gene3D" id="3.40.50.300">
    <property type="entry name" value="P-loop containing nucleotide triphosphate hydrolases"/>
    <property type="match status" value="1"/>
</dbReference>